<dbReference type="PANTHER" id="PTHR37422:SF13">
    <property type="entry name" value="LIPOPOLYSACCHARIDE BIOSYNTHESIS PROTEIN PA4999-RELATED"/>
    <property type="match status" value="1"/>
</dbReference>
<accession>A0ABM7RF38</accession>
<dbReference type="RefSeq" id="WP_338684479.1">
    <property type="nucleotide sequence ID" value="NZ_AP024702.1"/>
</dbReference>
<keyword evidence="3 5" id="KW-1133">Transmembrane helix</keyword>
<feature type="transmembrane region" description="Helical" evidence="5">
    <location>
        <begin position="83"/>
        <end position="100"/>
    </location>
</feature>
<feature type="transmembrane region" description="Helical" evidence="5">
    <location>
        <begin position="386"/>
        <end position="407"/>
    </location>
</feature>
<evidence type="ECO:0000256" key="2">
    <source>
        <dbReference type="ARBA" id="ARBA00022692"/>
    </source>
</evidence>
<dbReference type="SUPFAM" id="SSF48452">
    <property type="entry name" value="TPR-like"/>
    <property type="match status" value="1"/>
</dbReference>
<organism evidence="7 8">
    <name type="scientific">Haloferula helveola</name>
    <dbReference type="NCBI Taxonomy" id="490095"/>
    <lineage>
        <taxon>Bacteria</taxon>
        <taxon>Pseudomonadati</taxon>
        <taxon>Verrucomicrobiota</taxon>
        <taxon>Verrucomicrobiia</taxon>
        <taxon>Verrucomicrobiales</taxon>
        <taxon>Verrucomicrobiaceae</taxon>
        <taxon>Haloferula</taxon>
    </lineage>
</organism>
<feature type="transmembrane region" description="Helical" evidence="5">
    <location>
        <begin position="204"/>
        <end position="222"/>
    </location>
</feature>
<feature type="transmembrane region" description="Helical" evidence="5">
    <location>
        <begin position="178"/>
        <end position="198"/>
    </location>
</feature>
<evidence type="ECO:0000313" key="7">
    <source>
        <dbReference type="EMBL" id="BCX48332.1"/>
    </source>
</evidence>
<feature type="transmembrane region" description="Helical" evidence="5">
    <location>
        <begin position="419"/>
        <end position="437"/>
    </location>
</feature>
<dbReference type="Gene3D" id="1.25.40.10">
    <property type="entry name" value="Tetratricopeptide repeat domain"/>
    <property type="match status" value="1"/>
</dbReference>
<evidence type="ECO:0000256" key="3">
    <source>
        <dbReference type="ARBA" id="ARBA00022989"/>
    </source>
</evidence>
<dbReference type="EMBL" id="AP024702">
    <property type="protein sequence ID" value="BCX48332.1"/>
    <property type="molecule type" value="Genomic_DNA"/>
</dbReference>
<dbReference type="InterPro" id="IPR011990">
    <property type="entry name" value="TPR-like_helical_dom_sf"/>
</dbReference>
<evidence type="ECO:0000256" key="5">
    <source>
        <dbReference type="SAM" id="Phobius"/>
    </source>
</evidence>
<comment type="subcellular location">
    <subcellularLocation>
        <location evidence="1">Membrane</location>
        <topology evidence="1">Multi-pass membrane protein</topology>
    </subcellularLocation>
</comment>
<keyword evidence="2 5" id="KW-0812">Transmembrane</keyword>
<feature type="transmembrane region" description="Helical" evidence="5">
    <location>
        <begin position="53"/>
        <end position="71"/>
    </location>
</feature>
<gene>
    <name evidence="7" type="ORF">HAHE_22400</name>
</gene>
<dbReference type="Pfam" id="PF04932">
    <property type="entry name" value="Wzy_C"/>
    <property type="match status" value="1"/>
</dbReference>
<feature type="transmembrane region" description="Helical" evidence="5">
    <location>
        <begin position="28"/>
        <end position="46"/>
    </location>
</feature>
<keyword evidence="8" id="KW-1185">Reference proteome</keyword>
<sequence>MKMLSAGFLVLAFLMALVYGPQTAEWSWGPAFIALGLAVGAGCFGPSGSRYGIAVRIAMLPAIGWILLRCFQSPVMDPARGDAMLVLAVFGTSVVVAGLVEDRRALWILFGGLSVLSLLNLGIALIQIETPDFMWPYANRPVKGPTGFFGHYNYFANFTLGVALLLASRGLFSKDHPLLKVLYGVTFAGSLAMVAVVGSRGGTVALGFGVLLLLGALGAVAWRRNVWWSKVVLVLFPILLIGGAVAGWSVLKKVQQQRGKQSMLQMLDNTSRLEWMNLALEVASEHPVAGGGSRSYSWERNRHWDVKEFGRGSENERFVHNELLQTITDYGLVGAVLVLVPIGVLGWLAVSNLFLGSSRDPAEADAVAAGVLSAGGAMLAQANVSFVFHLLPSALLLGLLFGLGSMLQSSKEVRSSAHWARIGIGAVLMIPLLWLGFRGTSTLRAVWPVLYMNPPQILNSPAVAMANLDSAIESWPGDRLLEVKASNARIAASAPGIEPAERSRWNRIAAESYRAAADYHPYHPGLVINLANTLSDLGRNAEAEVAYLKAIELQGGLEDGFGSRFHYAKHLYALWYGRWVDPDQRRAGEALWQFRKALKLLDDAKEQQGGYADGVKQLRVRLEEAIAFLEGARVEAVEPPPEELND</sequence>
<reference evidence="7 8" key="1">
    <citation type="submission" date="2021-06" db="EMBL/GenBank/DDBJ databases">
        <title>Complete genome of Haloferula helveola possessing various polysaccharide degrading enzymes.</title>
        <authorList>
            <person name="Takami H."/>
            <person name="Huang C."/>
            <person name="Hamasaki K."/>
        </authorList>
    </citation>
    <scope>NUCLEOTIDE SEQUENCE [LARGE SCALE GENOMIC DNA]</scope>
    <source>
        <strain evidence="7 8">CN-1</strain>
    </source>
</reference>
<feature type="transmembrane region" description="Helical" evidence="5">
    <location>
        <begin position="231"/>
        <end position="251"/>
    </location>
</feature>
<name>A0ABM7RF38_9BACT</name>
<evidence type="ECO:0000259" key="6">
    <source>
        <dbReference type="Pfam" id="PF04932"/>
    </source>
</evidence>
<dbReference type="PANTHER" id="PTHR37422">
    <property type="entry name" value="TEICHURONIC ACID BIOSYNTHESIS PROTEIN TUAE"/>
    <property type="match status" value="1"/>
</dbReference>
<feature type="transmembrane region" description="Helical" evidence="5">
    <location>
        <begin position="107"/>
        <end position="128"/>
    </location>
</feature>
<evidence type="ECO:0000256" key="1">
    <source>
        <dbReference type="ARBA" id="ARBA00004141"/>
    </source>
</evidence>
<dbReference type="InterPro" id="IPR007016">
    <property type="entry name" value="O-antigen_ligase-rel_domated"/>
</dbReference>
<feature type="transmembrane region" description="Helical" evidence="5">
    <location>
        <begin position="330"/>
        <end position="350"/>
    </location>
</feature>
<evidence type="ECO:0000256" key="4">
    <source>
        <dbReference type="ARBA" id="ARBA00023136"/>
    </source>
</evidence>
<evidence type="ECO:0000313" key="8">
    <source>
        <dbReference type="Proteomes" id="UP001374893"/>
    </source>
</evidence>
<dbReference type="InterPro" id="IPR051533">
    <property type="entry name" value="WaaL-like"/>
</dbReference>
<keyword evidence="4 5" id="KW-0472">Membrane</keyword>
<dbReference type="Proteomes" id="UP001374893">
    <property type="component" value="Chromosome"/>
</dbReference>
<protein>
    <submittedName>
        <fullName evidence="7">O-antigenpolymerase protein</fullName>
    </submittedName>
</protein>
<feature type="domain" description="O-antigen ligase-related" evidence="6">
    <location>
        <begin position="187"/>
        <end position="339"/>
    </location>
</feature>
<feature type="transmembrane region" description="Helical" evidence="5">
    <location>
        <begin position="148"/>
        <end position="166"/>
    </location>
</feature>
<proteinExistence type="predicted"/>